<keyword evidence="5 14" id="KW-0548">Nucleotidyltransferase</keyword>
<evidence type="ECO:0000256" key="5">
    <source>
        <dbReference type="ARBA" id="ARBA00022695"/>
    </source>
</evidence>
<evidence type="ECO:0000256" key="7">
    <source>
        <dbReference type="ARBA" id="ARBA00023209"/>
    </source>
</evidence>
<feature type="domain" description="Cytidyltransferase-like" evidence="13">
    <location>
        <begin position="104"/>
        <end position="220"/>
    </location>
</feature>
<evidence type="ECO:0000256" key="6">
    <source>
        <dbReference type="ARBA" id="ARBA00023098"/>
    </source>
</evidence>
<proteinExistence type="inferred from homology"/>
<evidence type="ECO:0000313" key="14">
    <source>
        <dbReference type="EMBL" id="OLL22109.1"/>
    </source>
</evidence>
<dbReference type="GO" id="GO:0005635">
    <property type="term" value="C:nuclear envelope"/>
    <property type="evidence" value="ECO:0007669"/>
    <property type="project" value="EnsemblFungi"/>
</dbReference>
<evidence type="ECO:0000313" key="15">
    <source>
        <dbReference type="Proteomes" id="UP000186594"/>
    </source>
</evidence>
<dbReference type="PANTHER" id="PTHR10739:SF13">
    <property type="entry name" value="CHOLINE-PHOSPHATE CYTIDYLYLTRANSFERASE"/>
    <property type="match status" value="1"/>
</dbReference>
<protein>
    <recommendedName>
        <fullName evidence="9">choline-phosphate cytidylyltransferase</fullName>
        <ecNumber evidence="9">2.7.7.15</ecNumber>
    </recommendedName>
    <alternativeName>
        <fullName evidence="10">CTP:phosphocholine cytidylyltransferase</fullName>
    </alternativeName>
    <alternativeName>
        <fullName evidence="11">Phosphorylcholine transferase</fullName>
    </alternativeName>
</protein>
<dbReference type="Gene3D" id="3.40.50.620">
    <property type="entry name" value="HUPs"/>
    <property type="match status" value="1"/>
</dbReference>
<dbReference type="AlphaFoldDB" id="A0A1U7LHI6"/>
<dbReference type="FunFam" id="3.40.50.620:FF:000147">
    <property type="entry name" value="Cholinephosphate cytidylyltransferase"/>
    <property type="match status" value="1"/>
</dbReference>
<evidence type="ECO:0000256" key="4">
    <source>
        <dbReference type="ARBA" id="ARBA00022679"/>
    </source>
</evidence>
<dbReference type="PANTHER" id="PTHR10739">
    <property type="entry name" value="CYTIDYLYLTRANSFERASE"/>
    <property type="match status" value="1"/>
</dbReference>
<sequence>MPNLKRKRQQQLHGEKEQQPLPQQQSVLPNTTAPNQHPPEYDSPAQDDSESEEQRNSSTKRPCLASDDSASTFGWKSSSGDTVSFKINTPPQDRQIRIYCDGVHMRQLEQAKKAFENVFLLVGVPNDQETHTRKGLTVLNDKERAETVRHCKWVDEVIEDAPWIITPEFIEEHNIDYVAHDDLPYPGGDVTDIYKPVKDMGKFLPTQRTNGVSTSDIITRIVRDYDEYVVRNLKRGVDRKSLNISLFKKNELDFKRHVSDLRRQIKDNWTTAGRDIRDDLKVLWSPHPHHHSALLREDDQEDPPSPRSEFINGFAAGIFGGVRGWIRKAAKAEGSVRGTPGVSPSPSPENSKKIALSVARGGSSASEAIAET</sequence>
<dbReference type="InterPro" id="IPR004821">
    <property type="entry name" value="Cyt_trans-like"/>
</dbReference>
<feature type="region of interest" description="Disordered" evidence="12">
    <location>
        <begin position="331"/>
        <end position="372"/>
    </location>
</feature>
<comment type="caution">
    <text evidence="14">The sequence shown here is derived from an EMBL/GenBank/DDBJ whole genome shotgun (WGS) entry which is preliminary data.</text>
</comment>
<dbReference type="CDD" id="cd02174">
    <property type="entry name" value="CCT"/>
    <property type="match status" value="1"/>
</dbReference>
<feature type="compositionally biased region" description="Polar residues" evidence="12">
    <location>
        <begin position="68"/>
        <end position="88"/>
    </location>
</feature>
<keyword evidence="7" id="KW-0594">Phospholipid biosynthesis</keyword>
<gene>
    <name evidence="14" type="ORF">NEOLI_001363</name>
</gene>
<dbReference type="Pfam" id="PF01467">
    <property type="entry name" value="CTP_transf_like"/>
    <property type="match status" value="1"/>
</dbReference>
<keyword evidence="3" id="KW-0597">Phosphoprotein</keyword>
<dbReference type="NCBIfam" id="TIGR00125">
    <property type="entry name" value="cyt_tran_rel"/>
    <property type="match status" value="1"/>
</dbReference>
<evidence type="ECO:0000256" key="9">
    <source>
        <dbReference type="ARBA" id="ARBA00026101"/>
    </source>
</evidence>
<evidence type="ECO:0000259" key="13">
    <source>
        <dbReference type="Pfam" id="PF01467"/>
    </source>
</evidence>
<evidence type="ECO:0000256" key="11">
    <source>
        <dbReference type="ARBA" id="ARBA00080967"/>
    </source>
</evidence>
<evidence type="ECO:0000256" key="12">
    <source>
        <dbReference type="SAM" id="MobiDB-lite"/>
    </source>
</evidence>
<keyword evidence="4 14" id="KW-0808">Transferase</keyword>
<dbReference type="EMBL" id="LXFE01003900">
    <property type="protein sequence ID" value="OLL22109.1"/>
    <property type="molecule type" value="Genomic_DNA"/>
</dbReference>
<dbReference type="GO" id="GO:0004105">
    <property type="term" value="F:choline-phosphate cytidylyltransferase activity"/>
    <property type="evidence" value="ECO:0007669"/>
    <property type="project" value="UniProtKB-EC"/>
</dbReference>
<keyword evidence="15" id="KW-1185">Reference proteome</keyword>
<keyword evidence="2" id="KW-0444">Lipid biosynthesis</keyword>
<dbReference type="STRING" id="1198029.A0A1U7LHI6"/>
<evidence type="ECO:0000256" key="10">
    <source>
        <dbReference type="ARBA" id="ARBA00076205"/>
    </source>
</evidence>
<dbReference type="GO" id="GO:0031210">
    <property type="term" value="F:phosphatidylcholine binding"/>
    <property type="evidence" value="ECO:0007669"/>
    <property type="project" value="TreeGrafter"/>
</dbReference>
<dbReference type="InterPro" id="IPR045049">
    <property type="entry name" value="Pcy1-like"/>
</dbReference>
<feature type="compositionally biased region" description="Polar residues" evidence="12">
    <location>
        <begin position="26"/>
        <end position="35"/>
    </location>
</feature>
<dbReference type="SUPFAM" id="SSF52374">
    <property type="entry name" value="Nucleotidylyl transferase"/>
    <property type="match status" value="1"/>
</dbReference>
<organism evidence="14 15">
    <name type="scientific">Neolecta irregularis (strain DAH-3)</name>
    <dbReference type="NCBI Taxonomy" id="1198029"/>
    <lineage>
        <taxon>Eukaryota</taxon>
        <taxon>Fungi</taxon>
        <taxon>Dikarya</taxon>
        <taxon>Ascomycota</taxon>
        <taxon>Taphrinomycotina</taxon>
        <taxon>Neolectales</taxon>
        <taxon>Neolectaceae</taxon>
        <taxon>Neolecta</taxon>
    </lineage>
</organism>
<feature type="compositionally biased region" description="Basic residues" evidence="12">
    <location>
        <begin position="1"/>
        <end position="10"/>
    </location>
</feature>
<evidence type="ECO:0000256" key="1">
    <source>
        <dbReference type="ARBA" id="ARBA00010101"/>
    </source>
</evidence>
<dbReference type="Proteomes" id="UP000186594">
    <property type="component" value="Unassembled WGS sequence"/>
</dbReference>
<evidence type="ECO:0000256" key="3">
    <source>
        <dbReference type="ARBA" id="ARBA00022553"/>
    </source>
</evidence>
<keyword evidence="6" id="KW-0443">Lipid metabolism</keyword>
<keyword evidence="8" id="KW-1208">Phospholipid metabolism</keyword>
<name>A0A1U7LHI6_NEOID</name>
<dbReference type="GO" id="GO:0042564">
    <property type="term" value="C:NLS-dependent protein nuclear import complex"/>
    <property type="evidence" value="ECO:0007669"/>
    <property type="project" value="EnsemblFungi"/>
</dbReference>
<dbReference type="InterPro" id="IPR014729">
    <property type="entry name" value="Rossmann-like_a/b/a_fold"/>
</dbReference>
<reference evidence="14 15" key="1">
    <citation type="submission" date="2016-04" db="EMBL/GenBank/DDBJ databases">
        <title>Evolutionary innovation and constraint leading to complex multicellularity in the Ascomycota.</title>
        <authorList>
            <person name="Cisse O."/>
            <person name="Nguyen A."/>
            <person name="Hewitt D.A."/>
            <person name="Jedd G."/>
            <person name="Stajich J.E."/>
        </authorList>
    </citation>
    <scope>NUCLEOTIDE SEQUENCE [LARGE SCALE GENOMIC DNA]</scope>
    <source>
        <strain evidence="14 15">DAH-3</strain>
    </source>
</reference>
<dbReference type="OMA" id="DIYKPCK"/>
<accession>A0A1U7LHI6</accession>
<evidence type="ECO:0000256" key="8">
    <source>
        <dbReference type="ARBA" id="ARBA00023264"/>
    </source>
</evidence>
<evidence type="ECO:0000256" key="2">
    <source>
        <dbReference type="ARBA" id="ARBA00022516"/>
    </source>
</evidence>
<dbReference type="InterPro" id="IPR041723">
    <property type="entry name" value="CCT"/>
</dbReference>
<dbReference type="EC" id="2.7.7.15" evidence="9"/>
<feature type="region of interest" description="Disordered" evidence="12">
    <location>
        <begin position="1"/>
        <end position="88"/>
    </location>
</feature>
<comment type="similarity">
    <text evidence="1">Belongs to the cytidylyltransferase family.</text>
</comment>
<dbReference type="OrthoDB" id="17102at2759"/>